<dbReference type="PANTHER" id="PTHR45916:SF1">
    <property type="entry name" value="STRUCTURAL MAINTENANCE OF CHROMOSOMES PROTEIN 5"/>
    <property type="match status" value="1"/>
</dbReference>
<comment type="similarity">
    <text evidence="1">Belongs to the SMC family. SMC5 subfamily.</text>
</comment>
<keyword evidence="3 4" id="KW-0175">Coiled coil</keyword>
<feature type="coiled-coil region" evidence="4">
    <location>
        <begin position="384"/>
        <end position="411"/>
    </location>
</feature>
<evidence type="ECO:0000313" key="6">
    <source>
        <dbReference type="EMBL" id="KAG8229408.1"/>
    </source>
</evidence>
<sequence>MQSKQALQDKLDRLQQKQAYQLYLKSKDDLDMSEKLLGERVAVREALEVENRPFQIRVTNEKKKILEIDEKIKNTFELPESINDKIRENVNDFERWCINEKKHQEKLKDARRQIDFLENTLKEMANSEDGFRKQDAKLIAEEKEVMKSIFDIQKKKQTLDMKILNVEHQMKLTDTELSRARDVGELKLRKLKAEGLYEPIMWFRKHKDQLKGKAYEPMAMVINMKSEGMAKYLESIVPRRDLVAFICEDPDDANFLMEELRDKGNYKVNVITSKPTTPLTSFTRPYNLGDLREFGFHSFVSDIFTAPETVKRYLFQNYNLHRIPIGNETTYSKANEVPTEIRTFMTENKKFTTRLSKYTRETISSSTDLKPSVYLTASVNEDHIRECIKRKMDLSDEYKDLQKDATDLELQDKNFDEKLKEIKKSRSEIKGSLSKISSCQSRLANLKRTENELKERRNNEEEEKRKLEKKNQKYGDIILLMQLEQKESQKARHNVYLLEQDLRTNQKKMKEAEREETKFRSVVDGARHLTKKHLQQLEEYCRTKITSSSFKNILKDFEQLPDTLTDIEREIHVTQTKAECLGHSDNNAIAEYERRKRTLAAMKAAVEQLSSDLAAAKKKIEEVKSKWFPFVSDLVSKINRKFGDLLAKINYVGEVLLVQGQHEDDFANYGFKIQVKFRQEGGLQELNQFRQSGGERAVAIAIYLMSLQELTSVPFRCVDEINQGMDEFHESVVFKLLSGIVTGSDSAQYFLFTPKVLKNLEFPRELLFLCVNNGEVDCGECYKCRDFLNSKRKKNNGDPQR</sequence>
<dbReference type="SUPFAM" id="SSF52540">
    <property type="entry name" value="P-loop containing nucleoside triphosphate hydrolases"/>
    <property type="match status" value="1"/>
</dbReference>
<dbReference type="AlphaFoldDB" id="A0A8K0KBJ5"/>
<dbReference type="GO" id="GO:0003697">
    <property type="term" value="F:single-stranded DNA binding"/>
    <property type="evidence" value="ECO:0007669"/>
    <property type="project" value="TreeGrafter"/>
</dbReference>
<protein>
    <recommendedName>
        <fullName evidence="2">Structural maintenance of chromosomes protein 5</fullName>
    </recommendedName>
</protein>
<feature type="coiled-coil region" evidence="4">
    <location>
        <begin position="589"/>
        <end position="626"/>
    </location>
</feature>
<dbReference type="InterPro" id="IPR027417">
    <property type="entry name" value="P-loop_NTPase"/>
</dbReference>
<dbReference type="OrthoDB" id="10254973at2759"/>
<evidence type="ECO:0000256" key="1">
    <source>
        <dbReference type="ARBA" id="ARBA00010171"/>
    </source>
</evidence>
<evidence type="ECO:0000256" key="5">
    <source>
        <dbReference type="SAM" id="MobiDB-lite"/>
    </source>
</evidence>
<reference evidence="6" key="1">
    <citation type="submission" date="2013-04" db="EMBL/GenBank/DDBJ databases">
        <authorList>
            <person name="Qu J."/>
            <person name="Murali S.C."/>
            <person name="Bandaranaike D."/>
            <person name="Bellair M."/>
            <person name="Blankenburg K."/>
            <person name="Chao H."/>
            <person name="Dinh H."/>
            <person name="Doddapaneni H."/>
            <person name="Downs B."/>
            <person name="Dugan-Rocha S."/>
            <person name="Elkadiri S."/>
            <person name="Gnanaolivu R.D."/>
            <person name="Hernandez B."/>
            <person name="Javaid M."/>
            <person name="Jayaseelan J.C."/>
            <person name="Lee S."/>
            <person name="Li M."/>
            <person name="Ming W."/>
            <person name="Munidasa M."/>
            <person name="Muniz J."/>
            <person name="Nguyen L."/>
            <person name="Ongeri F."/>
            <person name="Osuji N."/>
            <person name="Pu L.-L."/>
            <person name="Puazo M."/>
            <person name="Qu C."/>
            <person name="Quiroz J."/>
            <person name="Raj R."/>
            <person name="Weissenberger G."/>
            <person name="Xin Y."/>
            <person name="Zou X."/>
            <person name="Han Y."/>
            <person name="Richards S."/>
            <person name="Worley K."/>
            <person name="Muzny D."/>
            <person name="Gibbs R."/>
        </authorList>
    </citation>
    <scope>NUCLEOTIDE SEQUENCE</scope>
    <source>
        <strain evidence="6">Sampled in the wild</strain>
    </source>
</reference>
<dbReference type="Proteomes" id="UP000792457">
    <property type="component" value="Unassembled WGS sequence"/>
</dbReference>
<evidence type="ECO:0000256" key="3">
    <source>
        <dbReference type="ARBA" id="ARBA00023054"/>
    </source>
</evidence>
<dbReference type="GO" id="GO:0005634">
    <property type="term" value="C:nucleus"/>
    <property type="evidence" value="ECO:0007669"/>
    <property type="project" value="TreeGrafter"/>
</dbReference>
<evidence type="ECO:0000256" key="2">
    <source>
        <dbReference type="ARBA" id="ARBA00018687"/>
    </source>
</evidence>
<organism evidence="6 7">
    <name type="scientific">Ladona fulva</name>
    <name type="common">Scarce chaser dragonfly</name>
    <name type="synonym">Libellula fulva</name>
    <dbReference type="NCBI Taxonomy" id="123851"/>
    <lineage>
        <taxon>Eukaryota</taxon>
        <taxon>Metazoa</taxon>
        <taxon>Ecdysozoa</taxon>
        <taxon>Arthropoda</taxon>
        <taxon>Hexapoda</taxon>
        <taxon>Insecta</taxon>
        <taxon>Pterygota</taxon>
        <taxon>Palaeoptera</taxon>
        <taxon>Odonata</taxon>
        <taxon>Epiprocta</taxon>
        <taxon>Anisoptera</taxon>
        <taxon>Libelluloidea</taxon>
        <taxon>Libellulidae</taxon>
        <taxon>Ladona</taxon>
    </lineage>
</organism>
<dbReference type="EMBL" id="KZ308428">
    <property type="protein sequence ID" value="KAG8229408.1"/>
    <property type="molecule type" value="Genomic_DNA"/>
</dbReference>
<reference evidence="6" key="2">
    <citation type="submission" date="2017-10" db="EMBL/GenBank/DDBJ databases">
        <title>Ladona fulva Genome sequencing and assembly.</title>
        <authorList>
            <person name="Murali S."/>
            <person name="Richards S."/>
            <person name="Bandaranaike D."/>
            <person name="Bellair M."/>
            <person name="Blankenburg K."/>
            <person name="Chao H."/>
            <person name="Dinh H."/>
            <person name="Doddapaneni H."/>
            <person name="Dugan-Rocha S."/>
            <person name="Elkadiri S."/>
            <person name="Gnanaolivu R."/>
            <person name="Hernandez B."/>
            <person name="Skinner E."/>
            <person name="Javaid M."/>
            <person name="Lee S."/>
            <person name="Li M."/>
            <person name="Ming W."/>
            <person name="Munidasa M."/>
            <person name="Muniz J."/>
            <person name="Nguyen L."/>
            <person name="Hughes D."/>
            <person name="Osuji N."/>
            <person name="Pu L.-L."/>
            <person name="Puazo M."/>
            <person name="Qu C."/>
            <person name="Quiroz J."/>
            <person name="Raj R."/>
            <person name="Weissenberger G."/>
            <person name="Xin Y."/>
            <person name="Zou X."/>
            <person name="Han Y."/>
            <person name="Worley K."/>
            <person name="Muzny D."/>
            <person name="Gibbs R."/>
        </authorList>
    </citation>
    <scope>NUCLEOTIDE SEQUENCE</scope>
    <source>
        <strain evidence="6">Sampled in the wild</strain>
    </source>
</reference>
<accession>A0A8K0KBJ5</accession>
<name>A0A8K0KBJ5_LADFU</name>
<feature type="region of interest" description="Disordered" evidence="5">
    <location>
        <begin position="448"/>
        <end position="468"/>
    </location>
</feature>
<keyword evidence="7" id="KW-1185">Reference proteome</keyword>
<evidence type="ECO:0000256" key="4">
    <source>
        <dbReference type="SAM" id="Coils"/>
    </source>
</evidence>
<dbReference type="PANTHER" id="PTHR45916">
    <property type="entry name" value="STRUCTURAL MAINTENANCE OF CHROMOSOMES PROTEIN 5"/>
    <property type="match status" value="1"/>
</dbReference>
<dbReference type="Gene3D" id="3.40.50.300">
    <property type="entry name" value="P-loop containing nucleotide triphosphate hydrolases"/>
    <property type="match status" value="1"/>
</dbReference>
<dbReference type="GO" id="GO:0000724">
    <property type="term" value="P:double-strand break repair via homologous recombination"/>
    <property type="evidence" value="ECO:0007669"/>
    <property type="project" value="TreeGrafter"/>
</dbReference>
<evidence type="ECO:0000313" key="7">
    <source>
        <dbReference type="Proteomes" id="UP000792457"/>
    </source>
</evidence>
<gene>
    <name evidence="6" type="ORF">J437_LFUL000929</name>
</gene>
<comment type="caution">
    <text evidence="6">The sequence shown here is derived from an EMBL/GenBank/DDBJ whole genome shotgun (WGS) entry which is preliminary data.</text>
</comment>
<dbReference type="GO" id="GO:0030915">
    <property type="term" value="C:Smc5-Smc6 complex"/>
    <property type="evidence" value="ECO:0007669"/>
    <property type="project" value="TreeGrafter"/>
</dbReference>
<feature type="coiled-coil region" evidence="4">
    <location>
        <begin position="100"/>
        <end position="127"/>
    </location>
</feature>
<proteinExistence type="inferred from homology"/>